<evidence type="ECO:0000313" key="2">
    <source>
        <dbReference type="EMBL" id="GMJ03867.1"/>
    </source>
</evidence>
<evidence type="ECO:0000313" key="3">
    <source>
        <dbReference type="Proteomes" id="UP001165190"/>
    </source>
</evidence>
<keyword evidence="1" id="KW-0472">Membrane</keyword>
<organism evidence="2 3">
    <name type="scientific">Hibiscus trionum</name>
    <name type="common">Flower of an hour</name>
    <dbReference type="NCBI Taxonomy" id="183268"/>
    <lineage>
        <taxon>Eukaryota</taxon>
        <taxon>Viridiplantae</taxon>
        <taxon>Streptophyta</taxon>
        <taxon>Embryophyta</taxon>
        <taxon>Tracheophyta</taxon>
        <taxon>Spermatophyta</taxon>
        <taxon>Magnoliopsida</taxon>
        <taxon>eudicotyledons</taxon>
        <taxon>Gunneridae</taxon>
        <taxon>Pentapetalae</taxon>
        <taxon>rosids</taxon>
        <taxon>malvids</taxon>
        <taxon>Malvales</taxon>
        <taxon>Malvaceae</taxon>
        <taxon>Malvoideae</taxon>
        <taxon>Hibiscus</taxon>
    </lineage>
</organism>
<sequence>MNHFACTSFDWKGRKLVFGIPNFRQMAESAAGATLASDILVLGPTLAMHRLIRPMSLDMGACLREELSPGYSCYHLLFPELWMAWIVLMCFLLLLVWFHIGCRRFPVTALCLLGVNGIRSLSPMFAVSSIVFILGQWPFGHMF</sequence>
<reference evidence="2" key="1">
    <citation type="submission" date="2023-05" db="EMBL/GenBank/DDBJ databases">
        <title>Genome and transcriptome analyses reveal genes involved in the formation of fine ridges on petal epidermal cells in Hibiscus trionum.</title>
        <authorList>
            <person name="Koshimizu S."/>
            <person name="Masuda S."/>
            <person name="Ishii T."/>
            <person name="Shirasu K."/>
            <person name="Hoshino A."/>
            <person name="Arita M."/>
        </authorList>
    </citation>
    <scope>NUCLEOTIDE SEQUENCE</scope>
    <source>
        <strain evidence="2">Hamamatsu line</strain>
    </source>
</reference>
<name>A0A9W7MKF1_HIBTR</name>
<feature type="transmembrane region" description="Helical" evidence="1">
    <location>
        <begin position="121"/>
        <end position="139"/>
    </location>
</feature>
<keyword evidence="3" id="KW-1185">Reference proteome</keyword>
<accession>A0A9W7MKF1</accession>
<proteinExistence type="predicted"/>
<dbReference type="AlphaFoldDB" id="A0A9W7MKF1"/>
<keyword evidence="1" id="KW-0812">Transmembrane</keyword>
<protein>
    <submittedName>
        <fullName evidence="2">Uncharacterized protein</fullName>
    </submittedName>
</protein>
<dbReference type="EMBL" id="BSYR01000038">
    <property type="protein sequence ID" value="GMJ03867.1"/>
    <property type="molecule type" value="Genomic_DNA"/>
</dbReference>
<keyword evidence="1" id="KW-1133">Transmembrane helix</keyword>
<feature type="transmembrane region" description="Helical" evidence="1">
    <location>
        <begin position="82"/>
        <end position="100"/>
    </location>
</feature>
<evidence type="ECO:0000256" key="1">
    <source>
        <dbReference type="SAM" id="Phobius"/>
    </source>
</evidence>
<gene>
    <name evidence="2" type="ORF">HRI_004055900</name>
</gene>
<dbReference type="Proteomes" id="UP001165190">
    <property type="component" value="Unassembled WGS sequence"/>
</dbReference>
<comment type="caution">
    <text evidence="2">The sequence shown here is derived from an EMBL/GenBank/DDBJ whole genome shotgun (WGS) entry which is preliminary data.</text>
</comment>